<organism>
    <name type="scientific">Branchiostoma floridae</name>
    <name type="common">Florida lancelet</name>
    <name type="synonym">Amphioxus</name>
    <dbReference type="NCBI Taxonomy" id="7739"/>
    <lineage>
        <taxon>Eukaryota</taxon>
        <taxon>Metazoa</taxon>
        <taxon>Chordata</taxon>
        <taxon>Cephalochordata</taxon>
        <taxon>Leptocardii</taxon>
        <taxon>Amphioxiformes</taxon>
        <taxon>Branchiostomatidae</taxon>
        <taxon>Branchiostoma</taxon>
    </lineage>
</organism>
<dbReference type="EMBL" id="GG666612">
    <property type="protein sequence ID" value="EEN48869.1"/>
    <property type="molecule type" value="Genomic_DNA"/>
</dbReference>
<proteinExistence type="predicted"/>
<dbReference type="InParanoid" id="C3ZDR3"/>
<dbReference type="PANTHER" id="PTHR23004:SF11">
    <property type="entry name" value="PROTEIN RPI-1"/>
    <property type="match status" value="1"/>
</dbReference>
<feature type="domain" description="Doublecortin" evidence="2">
    <location>
        <begin position="1"/>
        <end position="85"/>
    </location>
</feature>
<accession>C3ZDR3</accession>
<dbReference type="STRING" id="7739.C3ZDR3"/>
<dbReference type="eggNOG" id="KOG3757">
    <property type="taxonomic scope" value="Eukaryota"/>
</dbReference>
<name>C3ZDR3_BRAFL</name>
<dbReference type="CDD" id="cd16113">
    <property type="entry name" value="DCX2_DCDC2_like"/>
    <property type="match status" value="1"/>
</dbReference>
<dbReference type="SMART" id="SM00537">
    <property type="entry name" value="DCX"/>
    <property type="match status" value="2"/>
</dbReference>
<dbReference type="AlphaFoldDB" id="C3ZDR3"/>
<dbReference type="Gene3D" id="3.10.20.230">
    <property type="entry name" value="Doublecortin domain"/>
    <property type="match status" value="2"/>
</dbReference>
<gene>
    <name evidence="3" type="ORF">BRAFLDRAFT_146658</name>
</gene>
<dbReference type="InterPro" id="IPR003533">
    <property type="entry name" value="Doublecortin_dom"/>
</dbReference>
<sequence>KAVVIHKNGDAFDPGRKFVVNERVVKDLDTFLNYVSTDLGTTPFGPVRKLHTPKEGHRVKTLEDLEAGGVYVAAGKERFKPAKKDGMLSVFLFLQTQDLKPIVRRKIQVSAKWRKVDQDICIIHIFRNGDSLTPPSKLLFKKAWLQNKCTWDVLLEMVQEKVSLDSGAIRKLYRLDGKPVRDVADIQHDSYYIAVGNEGLKRVEYGQAP</sequence>
<reference evidence="3" key="1">
    <citation type="journal article" date="2008" name="Nature">
        <title>The amphioxus genome and the evolution of the chordate karyotype.</title>
        <authorList>
            <consortium name="US DOE Joint Genome Institute (JGI-PGF)"/>
            <person name="Putnam N.H."/>
            <person name="Butts T."/>
            <person name="Ferrier D.E.K."/>
            <person name="Furlong R.F."/>
            <person name="Hellsten U."/>
            <person name="Kawashima T."/>
            <person name="Robinson-Rechavi M."/>
            <person name="Shoguchi E."/>
            <person name="Terry A."/>
            <person name="Yu J.-K."/>
            <person name="Benito-Gutierrez E.L."/>
            <person name="Dubchak I."/>
            <person name="Garcia-Fernandez J."/>
            <person name="Gibson-Brown J.J."/>
            <person name="Grigoriev I.V."/>
            <person name="Horton A.C."/>
            <person name="de Jong P.J."/>
            <person name="Jurka J."/>
            <person name="Kapitonov V.V."/>
            <person name="Kohara Y."/>
            <person name="Kuroki Y."/>
            <person name="Lindquist E."/>
            <person name="Lucas S."/>
            <person name="Osoegawa K."/>
            <person name="Pennacchio L.A."/>
            <person name="Salamov A.A."/>
            <person name="Satou Y."/>
            <person name="Sauka-Spengler T."/>
            <person name="Schmutz J."/>
            <person name="Shin-I T."/>
            <person name="Toyoda A."/>
            <person name="Bronner-Fraser M."/>
            <person name="Fujiyama A."/>
            <person name="Holland L.Z."/>
            <person name="Holland P.W.H."/>
            <person name="Satoh N."/>
            <person name="Rokhsar D.S."/>
        </authorList>
    </citation>
    <scope>NUCLEOTIDE SEQUENCE [LARGE SCALE GENOMIC DNA]</scope>
    <source>
        <strain evidence="3">S238N-H82</strain>
        <tissue evidence="3">Testes</tissue>
    </source>
</reference>
<evidence type="ECO:0000256" key="1">
    <source>
        <dbReference type="ARBA" id="ARBA00022737"/>
    </source>
</evidence>
<keyword evidence="1" id="KW-0677">Repeat</keyword>
<dbReference type="GO" id="GO:0035556">
    <property type="term" value="P:intracellular signal transduction"/>
    <property type="evidence" value="ECO:0007669"/>
    <property type="project" value="InterPro"/>
</dbReference>
<dbReference type="PROSITE" id="PS50309">
    <property type="entry name" value="DC"/>
    <property type="match status" value="2"/>
</dbReference>
<dbReference type="InterPro" id="IPR036572">
    <property type="entry name" value="Doublecortin_dom_sf"/>
</dbReference>
<feature type="domain" description="Doublecortin" evidence="2">
    <location>
        <begin position="121"/>
        <end position="206"/>
    </location>
</feature>
<dbReference type="FunFam" id="3.10.20.230:FF:000004">
    <property type="entry name" value="Doublecortin domain containing 2"/>
    <property type="match status" value="1"/>
</dbReference>
<dbReference type="Pfam" id="PF03607">
    <property type="entry name" value="DCX"/>
    <property type="match status" value="2"/>
</dbReference>
<feature type="non-terminal residue" evidence="3">
    <location>
        <position position="1"/>
    </location>
</feature>
<feature type="non-terminal residue" evidence="3">
    <location>
        <position position="209"/>
    </location>
</feature>
<dbReference type="CDD" id="cd17071">
    <property type="entry name" value="DCX1_DCDC2_like"/>
    <property type="match status" value="1"/>
</dbReference>
<dbReference type="SUPFAM" id="SSF89837">
    <property type="entry name" value="Doublecortin (DC)"/>
    <property type="match status" value="2"/>
</dbReference>
<protein>
    <recommendedName>
        <fullName evidence="2">Doublecortin domain-containing protein</fullName>
    </recommendedName>
</protein>
<dbReference type="PANTHER" id="PTHR23004">
    <property type="entry name" value="DOUBLECORTIN DOMAIN CONTAINING 2"/>
    <property type="match status" value="1"/>
</dbReference>
<evidence type="ECO:0000259" key="2">
    <source>
        <dbReference type="PROSITE" id="PS50309"/>
    </source>
</evidence>
<evidence type="ECO:0000313" key="3">
    <source>
        <dbReference type="EMBL" id="EEN48869.1"/>
    </source>
</evidence>